<accession>A0A6N4X7D9</accession>
<dbReference type="EMBL" id="CACVBR010000036">
    <property type="protein sequence ID" value="CAA7196999.1"/>
    <property type="molecule type" value="Genomic_DNA"/>
</dbReference>
<evidence type="ECO:0000313" key="2">
    <source>
        <dbReference type="Proteomes" id="UP000445144"/>
    </source>
</evidence>
<dbReference type="RefSeq" id="WP_162033712.1">
    <property type="nucleotide sequence ID" value="NZ_CACVBR010000036.1"/>
</dbReference>
<dbReference type="AlphaFoldDB" id="A0A6N4X7D9"/>
<dbReference type="Proteomes" id="UP000445144">
    <property type="component" value="Unassembled WGS sequence"/>
</dbReference>
<name>A0A6N4X7D9_9FLAO</name>
<evidence type="ECO:0000313" key="1">
    <source>
        <dbReference type="EMBL" id="CAA7196999.1"/>
    </source>
</evidence>
<proteinExistence type="predicted"/>
<sequence length="228" mass="26620">MKEYAALYSALPIVCAFLISSGGNSTPPWEKENVSFPMMNQEIRHSMQEYERQKEMRQWQTTNAFSEVENKKQWSRLKETTTKIQDRLRVVSLAMQAIPVGITISRDADRIKKTQEKIIEEINTANYSIVVALPMQVQFVDDLQMVIRLLTGIIVSYGAINQMEKSERKILLDYALEEVENLDKTSTYILMKIKDIKEKLQWQNILFKYYVNRDKQVVKDIITSIKTL</sequence>
<protein>
    <submittedName>
        <fullName evidence="1">Uncharacterized protein</fullName>
    </submittedName>
</protein>
<gene>
    <name evidence="1" type="ORF">CHRY9293_03057</name>
</gene>
<organism evidence="1 2">
    <name type="scientific">Chryseobacterium potabilaquae</name>
    <dbReference type="NCBI Taxonomy" id="2675057"/>
    <lineage>
        <taxon>Bacteria</taxon>
        <taxon>Pseudomonadati</taxon>
        <taxon>Bacteroidota</taxon>
        <taxon>Flavobacteriia</taxon>
        <taxon>Flavobacteriales</taxon>
        <taxon>Weeksellaceae</taxon>
        <taxon>Chryseobacterium group</taxon>
        <taxon>Chryseobacterium</taxon>
    </lineage>
</organism>
<keyword evidence="2" id="KW-1185">Reference proteome</keyword>
<reference evidence="1 2" key="1">
    <citation type="submission" date="2020-01" db="EMBL/GenBank/DDBJ databases">
        <authorList>
            <person name="Rodrigo-Torres L."/>
            <person name="Arahal R. D."/>
            <person name="Lucena T."/>
        </authorList>
    </citation>
    <scope>NUCLEOTIDE SEQUENCE [LARGE SCALE GENOMIC DNA]</scope>
    <source>
        <strain evidence="1 2">CECT 9293</strain>
    </source>
</reference>